<evidence type="ECO:0000313" key="3">
    <source>
        <dbReference type="Proteomes" id="UP000614350"/>
    </source>
</evidence>
<accession>A0A834JQ33</accession>
<sequence>MNLLDVVLIVSFCLGYERGVVSKVRHSQVWRIQRSDNGQQGRVTSMLDHSL</sequence>
<keyword evidence="3" id="KW-1185">Reference proteome</keyword>
<protein>
    <submittedName>
        <fullName evidence="2">Uncharacterized protein</fullName>
    </submittedName>
</protein>
<comment type="caution">
    <text evidence="2">The sequence shown here is derived from an EMBL/GenBank/DDBJ whole genome shotgun (WGS) entry which is preliminary data.</text>
</comment>
<evidence type="ECO:0000256" key="1">
    <source>
        <dbReference type="SAM" id="SignalP"/>
    </source>
</evidence>
<organism evidence="2 3">
    <name type="scientific">Vespula vulgaris</name>
    <name type="common">Yellow jacket</name>
    <name type="synonym">Wasp</name>
    <dbReference type="NCBI Taxonomy" id="7454"/>
    <lineage>
        <taxon>Eukaryota</taxon>
        <taxon>Metazoa</taxon>
        <taxon>Ecdysozoa</taxon>
        <taxon>Arthropoda</taxon>
        <taxon>Hexapoda</taxon>
        <taxon>Insecta</taxon>
        <taxon>Pterygota</taxon>
        <taxon>Neoptera</taxon>
        <taxon>Endopterygota</taxon>
        <taxon>Hymenoptera</taxon>
        <taxon>Apocrita</taxon>
        <taxon>Aculeata</taxon>
        <taxon>Vespoidea</taxon>
        <taxon>Vespidae</taxon>
        <taxon>Vespinae</taxon>
        <taxon>Vespula</taxon>
    </lineage>
</organism>
<dbReference type="EMBL" id="JACSEA010000009">
    <property type="protein sequence ID" value="KAF7392738.1"/>
    <property type="molecule type" value="Genomic_DNA"/>
</dbReference>
<feature type="signal peptide" evidence="1">
    <location>
        <begin position="1"/>
        <end position="19"/>
    </location>
</feature>
<name>A0A834JQ33_VESVU</name>
<feature type="chain" id="PRO_5033008399" evidence="1">
    <location>
        <begin position="20"/>
        <end position="51"/>
    </location>
</feature>
<evidence type="ECO:0000313" key="2">
    <source>
        <dbReference type="EMBL" id="KAF7392738.1"/>
    </source>
</evidence>
<keyword evidence="1" id="KW-0732">Signal</keyword>
<reference evidence="2" key="1">
    <citation type="journal article" date="2020" name="G3 (Bethesda)">
        <title>High-Quality Assemblies for Three Invasive Social Wasps from the &lt;i&gt;Vespula&lt;/i&gt; Genus.</title>
        <authorList>
            <person name="Harrop T.W.R."/>
            <person name="Guhlin J."/>
            <person name="McLaughlin G.M."/>
            <person name="Permina E."/>
            <person name="Stockwell P."/>
            <person name="Gilligan J."/>
            <person name="Le Lec M.F."/>
            <person name="Gruber M.A.M."/>
            <person name="Quinn O."/>
            <person name="Lovegrove M."/>
            <person name="Duncan E.J."/>
            <person name="Remnant E.J."/>
            <person name="Van Eeckhoven J."/>
            <person name="Graham B."/>
            <person name="Knapp R.A."/>
            <person name="Langford K.W."/>
            <person name="Kronenberg Z."/>
            <person name="Press M.O."/>
            <person name="Eacker S.M."/>
            <person name="Wilson-Rankin E.E."/>
            <person name="Purcell J."/>
            <person name="Lester P.J."/>
            <person name="Dearden P.K."/>
        </authorList>
    </citation>
    <scope>NUCLEOTIDE SEQUENCE</scope>
    <source>
        <strain evidence="2">Marl-1</strain>
    </source>
</reference>
<proteinExistence type="predicted"/>
<dbReference type="Proteomes" id="UP000614350">
    <property type="component" value="Unassembled WGS sequence"/>
</dbReference>
<dbReference type="AlphaFoldDB" id="A0A834JQ33"/>
<gene>
    <name evidence="2" type="ORF">HZH66_008571</name>
</gene>